<dbReference type="EMBL" id="SLUN01000011">
    <property type="protein sequence ID" value="TCL69952.1"/>
    <property type="molecule type" value="Genomic_DNA"/>
</dbReference>
<dbReference type="Gene3D" id="1.25.40.10">
    <property type="entry name" value="Tetratricopeptide repeat domain"/>
    <property type="match status" value="3"/>
</dbReference>
<dbReference type="InterPro" id="IPR001173">
    <property type="entry name" value="Glyco_trans_2-like"/>
</dbReference>
<dbReference type="SUPFAM" id="SSF81901">
    <property type="entry name" value="HCP-like"/>
    <property type="match status" value="1"/>
</dbReference>
<dbReference type="PANTHER" id="PTHR43630:SF2">
    <property type="entry name" value="GLYCOSYLTRANSFERASE"/>
    <property type="match status" value="1"/>
</dbReference>
<organism evidence="3 4">
    <name type="scientific">Hydrogenispora ethanolica</name>
    <dbReference type="NCBI Taxonomy" id="1082276"/>
    <lineage>
        <taxon>Bacteria</taxon>
        <taxon>Bacillati</taxon>
        <taxon>Bacillota</taxon>
        <taxon>Hydrogenispora</taxon>
    </lineage>
</organism>
<comment type="caution">
    <text evidence="3">The sequence shown here is derived from an EMBL/GenBank/DDBJ whole genome shotgun (WGS) entry which is preliminary data.</text>
</comment>
<keyword evidence="3" id="KW-0808">Transferase</keyword>
<dbReference type="SUPFAM" id="SSF48452">
    <property type="entry name" value="TPR-like"/>
    <property type="match status" value="1"/>
</dbReference>
<keyword evidence="1" id="KW-0802">TPR repeat</keyword>
<dbReference type="GO" id="GO:0016740">
    <property type="term" value="F:transferase activity"/>
    <property type="evidence" value="ECO:0007669"/>
    <property type="project" value="UniProtKB-KW"/>
</dbReference>
<dbReference type="OrthoDB" id="9815923at2"/>
<reference evidence="3 4" key="1">
    <citation type="submission" date="2019-03" db="EMBL/GenBank/DDBJ databases">
        <title>Genomic Encyclopedia of Type Strains, Phase IV (KMG-IV): sequencing the most valuable type-strain genomes for metagenomic binning, comparative biology and taxonomic classification.</title>
        <authorList>
            <person name="Goeker M."/>
        </authorList>
    </citation>
    <scope>NUCLEOTIDE SEQUENCE [LARGE SCALE GENOMIC DNA]</scope>
    <source>
        <strain evidence="3 4">LX-B</strain>
    </source>
</reference>
<evidence type="ECO:0000259" key="2">
    <source>
        <dbReference type="Pfam" id="PF00535"/>
    </source>
</evidence>
<keyword evidence="4" id="KW-1185">Reference proteome</keyword>
<dbReference type="PANTHER" id="PTHR43630">
    <property type="entry name" value="POLY-BETA-1,6-N-ACETYL-D-GLUCOSAMINE SYNTHASE"/>
    <property type="match status" value="1"/>
</dbReference>
<name>A0A4R1RVI2_HYDET</name>
<feature type="repeat" description="TPR" evidence="1">
    <location>
        <begin position="614"/>
        <end position="647"/>
    </location>
</feature>
<dbReference type="Pfam" id="PF13428">
    <property type="entry name" value="TPR_14"/>
    <property type="match status" value="1"/>
</dbReference>
<evidence type="ECO:0000313" key="3">
    <source>
        <dbReference type="EMBL" id="TCL69952.1"/>
    </source>
</evidence>
<evidence type="ECO:0000256" key="1">
    <source>
        <dbReference type="PROSITE-ProRule" id="PRU00339"/>
    </source>
</evidence>
<feature type="domain" description="Glycosyltransferase 2-like" evidence="2">
    <location>
        <begin position="5"/>
        <end position="99"/>
    </location>
</feature>
<dbReference type="AlphaFoldDB" id="A0A4R1RVI2"/>
<dbReference type="SMART" id="SM00028">
    <property type="entry name" value="TPR"/>
    <property type="match status" value="4"/>
</dbReference>
<dbReference type="InterPro" id="IPR019734">
    <property type="entry name" value="TPR_rpt"/>
</dbReference>
<dbReference type="Gene3D" id="3.90.550.10">
    <property type="entry name" value="Spore Coat Polysaccharide Biosynthesis Protein SpsA, Chain A"/>
    <property type="match status" value="1"/>
</dbReference>
<protein>
    <submittedName>
        <fullName evidence="3">Glycosyltransferase involved in cell wall biosynthesis</fullName>
    </submittedName>
</protein>
<evidence type="ECO:0000313" key="4">
    <source>
        <dbReference type="Proteomes" id="UP000295008"/>
    </source>
</evidence>
<sequence length="689" mass="78143">MSTVSLCMIVKNEADNLPRCLKSTAGAVDELIVVDTGSTDNSLEIAKSFGARVSSFPWNGNFSAARNASLANASGDWILFLDADEELTPESARILRQITATPAVEGYFVKILNYLGNENWNEVCPDLVFRLFRNRPAYRFRGAIHEQIVDVILEQNQTARYQTAENLIIRHYGYLNQAIEAKDKKNRNLRLIQAELERDPQNRLLRYHYGVELYRAERFDEAAVELHQAANGIDPAAIYLPKLLRYLVLAYQGAGCPEQALETVRIGLSLFPNYADLYYYGGLSHLEQRDYVQAYHAFRQAAAMPEQPCYYASFSGIRGFRAYYQLGQLAEVFLNPEEALKYYIHSLGDNPAFAPALRSIVRLLKPQDDPEYARQCLEKICDFCTPQAQLWLGQILFQESAYALALQYLESGSAGPQVPGEVKLWRAICLCQQRRFLEALHLLKEFPPADPLYPLALLNQLLCFWIQGNRRKTLSLARQLQTLGLSEDTAAVISLLTHVLPQQQKIFELTDSQGQPIFLAWAKRLLKRGQDSGKPAKTAGVRLGPDGISLLLDILLRLIDLNESALAESLLNRLDPEVLSGQAGAIGQLYYRYQRLDEACQYLRFYAETHPESAAALYDLAEVERDRGNAIHAETLYRQALALDPKEPRFYIALIRLYQKLRRELLEEAVAQFPEIPVLQKLLREAQEQ</sequence>
<dbReference type="CDD" id="cd02511">
    <property type="entry name" value="Beta4Glucosyltransferase"/>
    <property type="match status" value="1"/>
</dbReference>
<dbReference type="RefSeq" id="WP_132014275.1">
    <property type="nucleotide sequence ID" value="NZ_SLUN01000011.1"/>
</dbReference>
<dbReference type="InterPro" id="IPR029044">
    <property type="entry name" value="Nucleotide-diphossugar_trans"/>
</dbReference>
<dbReference type="SUPFAM" id="SSF53448">
    <property type="entry name" value="Nucleotide-diphospho-sugar transferases"/>
    <property type="match status" value="1"/>
</dbReference>
<proteinExistence type="predicted"/>
<gene>
    <name evidence="3" type="ORF">EDC14_101174</name>
</gene>
<dbReference type="InterPro" id="IPR011990">
    <property type="entry name" value="TPR-like_helical_dom_sf"/>
</dbReference>
<accession>A0A4R1RVI2</accession>
<dbReference type="Proteomes" id="UP000295008">
    <property type="component" value="Unassembled WGS sequence"/>
</dbReference>
<dbReference type="Pfam" id="PF00535">
    <property type="entry name" value="Glycos_transf_2"/>
    <property type="match status" value="1"/>
</dbReference>
<dbReference type="PROSITE" id="PS50005">
    <property type="entry name" value="TPR"/>
    <property type="match status" value="1"/>
</dbReference>